<dbReference type="AlphaFoldDB" id="A0A1L8CR14"/>
<keyword evidence="2" id="KW-1133">Transmembrane helix</keyword>
<sequence length="133" mass="15205">MLTDSVILLLLFAIAAVVGIILWNSGKAKTYDPNAVDLSKGYDPKHDHFSAAHAKKLQQLTQKEKTTRRRPVSMAKPEPETTSNPEWSEHLVPPEQRDGKVVRSGVERRSETDRRANSDRRIFEDRRQSQENQ</sequence>
<feature type="transmembrane region" description="Helical" evidence="2">
    <location>
        <begin position="6"/>
        <end position="23"/>
    </location>
</feature>
<dbReference type="Proteomes" id="UP000231632">
    <property type="component" value="Unassembled WGS sequence"/>
</dbReference>
<feature type="compositionally biased region" description="Basic and acidic residues" evidence="1">
    <location>
        <begin position="95"/>
        <end position="133"/>
    </location>
</feature>
<evidence type="ECO:0000256" key="1">
    <source>
        <dbReference type="SAM" id="MobiDB-lite"/>
    </source>
</evidence>
<protein>
    <submittedName>
        <fullName evidence="3">Uncharacterized protein</fullName>
    </submittedName>
</protein>
<name>A0A1L8CR14_9PROT</name>
<keyword evidence="2" id="KW-0472">Membrane</keyword>
<evidence type="ECO:0000313" key="3">
    <source>
        <dbReference type="EMBL" id="GAV21348.1"/>
    </source>
</evidence>
<dbReference type="OrthoDB" id="7159274at2"/>
<evidence type="ECO:0000313" key="4">
    <source>
        <dbReference type="Proteomes" id="UP000231632"/>
    </source>
</evidence>
<comment type="caution">
    <text evidence="3">The sequence shown here is derived from an EMBL/GenBank/DDBJ whole genome shotgun (WGS) entry which is preliminary data.</text>
</comment>
<dbReference type="STRING" id="1921010.MMIC_P2332"/>
<proteinExistence type="predicted"/>
<dbReference type="RefSeq" id="WP_072660645.1">
    <property type="nucleotide sequence ID" value="NZ_BDFD01000028.1"/>
</dbReference>
<keyword evidence="2" id="KW-0812">Transmembrane</keyword>
<reference evidence="3 4" key="1">
    <citation type="journal article" date="2017" name="Arch. Microbiol.">
        <title>Mariprofundus micogutta sp. nov., a novel iron-oxidizing zetaproteobacterium isolated from a deep-sea hydrothermal field at the Bayonnaise knoll of the Izu-Ogasawara arc, and a description of Mariprofundales ord. nov. and Zetaproteobacteria classis nov.</title>
        <authorList>
            <person name="Makita H."/>
            <person name="Tanaka E."/>
            <person name="Mitsunobu S."/>
            <person name="Miyazaki M."/>
            <person name="Nunoura T."/>
            <person name="Uematsu K."/>
            <person name="Takaki Y."/>
            <person name="Nishi S."/>
            <person name="Shimamura S."/>
            <person name="Takai K."/>
        </authorList>
    </citation>
    <scope>NUCLEOTIDE SEQUENCE [LARGE SCALE GENOMIC DNA]</scope>
    <source>
        <strain evidence="3 4">ET2</strain>
    </source>
</reference>
<feature type="region of interest" description="Disordered" evidence="1">
    <location>
        <begin position="54"/>
        <end position="133"/>
    </location>
</feature>
<accession>A0A1L8CR14</accession>
<organism evidence="3 4">
    <name type="scientific">Mariprofundus micogutta</name>
    <dbReference type="NCBI Taxonomy" id="1921010"/>
    <lineage>
        <taxon>Bacteria</taxon>
        <taxon>Pseudomonadati</taxon>
        <taxon>Pseudomonadota</taxon>
        <taxon>Candidatius Mariprofundia</taxon>
        <taxon>Mariprofundales</taxon>
        <taxon>Mariprofundaceae</taxon>
        <taxon>Mariprofundus</taxon>
    </lineage>
</organism>
<keyword evidence="4" id="KW-1185">Reference proteome</keyword>
<dbReference type="EMBL" id="BDFD01000028">
    <property type="protein sequence ID" value="GAV21348.1"/>
    <property type="molecule type" value="Genomic_DNA"/>
</dbReference>
<evidence type="ECO:0000256" key="2">
    <source>
        <dbReference type="SAM" id="Phobius"/>
    </source>
</evidence>
<gene>
    <name evidence="3" type="ORF">MMIC_P2332</name>
</gene>